<evidence type="ECO:0000313" key="3">
    <source>
        <dbReference type="Proteomes" id="UP000035720"/>
    </source>
</evidence>
<protein>
    <submittedName>
        <fullName evidence="2">Uncharacterized protein</fullName>
    </submittedName>
</protein>
<gene>
    <name evidence="2" type="ORF">BN13_1140002</name>
</gene>
<feature type="compositionally biased region" description="Polar residues" evidence="1">
    <location>
        <begin position="146"/>
        <end position="156"/>
    </location>
</feature>
<dbReference type="EMBL" id="CAJC01000018">
    <property type="protein sequence ID" value="CCI51679.1"/>
    <property type="molecule type" value="Genomic_DNA"/>
</dbReference>
<accession>A0A077M523</accession>
<name>A0A077M523_9MICO</name>
<dbReference type="STRING" id="1193518.BN13_1140002"/>
<dbReference type="AlphaFoldDB" id="A0A077M523"/>
<feature type="region of interest" description="Disordered" evidence="1">
    <location>
        <begin position="1"/>
        <end position="28"/>
    </location>
</feature>
<organism evidence="2 3">
    <name type="scientific">Nostocoides jenkinsii Ben 74</name>
    <dbReference type="NCBI Taxonomy" id="1193518"/>
    <lineage>
        <taxon>Bacteria</taxon>
        <taxon>Bacillati</taxon>
        <taxon>Actinomycetota</taxon>
        <taxon>Actinomycetes</taxon>
        <taxon>Micrococcales</taxon>
        <taxon>Intrasporangiaceae</taxon>
        <taxon>Nostocoides</taxon>
    </lineage>
</organism>
<dbReference type="RefSeq" id="WP_048548062.1">
    <property type="nucleotide sequence ID" value="NZ_HF571038.1"/>
</dbReference>
<keyword evidence="3" id="KW-1185">Reference proteome</keyword>
<feature type="region of interest" description="Disordered" evidence="1">
    <location>
        <begin position="140"/>
        <end position="162"/>
    </location>
</feature>
<proteinExistence type="predicted"/>
<evidence type="ECO:0000313" key="2">
    <source>
        <dbReference type="EMBL" id="CCI51679.1"/>
    </source>
</evidence>
<sequence length="162" mass="18455">MTYPTDGDWWCEDSGRTPHRAPQGSRRCEVHAKEYKRYQDRVRAARARFARTHPGETYEAPPYAPTGGKSPSTVVLHPYEVLDLLSLREDLDAAIARVRRLQRGRTRPDEAALHLADLTDKIAAILQEFGERLDHDARARSPVLATATQTTRNLQPSKKERR</sequence>
<evidence type="ECO:0000256" key="1">
    <source>
        <dbReference type="SAM" id="MobiDB-lite"/>
    </source>
</evidence>
<comment type="caution">
    <text evidence="2">The sequence shown here is derived from an EMBL/GenBank/DDBJ whole genome shotgun (WGS) entry which is preliminary data.</text>
</comment>
<reference evidence="2 3" key="1">
    <citation type="journal article" date="2013" name="ISME J.">
        <title>A metabolic model for members of the genus Tetrasphaera involved in enhanced biological phosphorus removal.</title>
        <authorList>
            <person name="Kristiansen R."/>
            <person name="Nguyen H.T.T."/>
            <person name="Saunders A.M."/>
            <person name="Nielsen J.L."/>
            <person name="Wimmer R."/>
            <person name="Le V.Q."/>
            <person name="McIlroy S.J."/>
            <person name="Petrovski S."/>
            <person name="Seviour R.J."/>
            <person name="Calteau A."/>
            <person name="Nielsen K.L."/>
            <person name="Nielsen P.H."/>
        </authorList>
    </citation>
    <scope>NUCLEOTIDE SEQUENCE [LARGE SCALE GENOMIC DNA]</scope>
    <source>
        <strain evidence="2 3">Ben 74</strain>
    </source>
</reference>
<dbReference type="Proteomes" id="UP000035720">
    <property type="component" value="Unassembled WGS sequence"/>
</dbReference>